<dbReference type="AlphaFoldDB" id="A0A1Y5XJK9"/>
<protein>
    <submittedName>
        <fullName evidence="2">Uncharacterized protein</fullName>
    </submittedName>
</protein>
<gene>
    <name evidence="2" type="ORF">SAMN05661093_03640</name>
</gene>
<dbReference type="EMBL" id="FWXV01000002">
    <property type="protein sequence ID" value="SMC99117.1"/>
    <property type="molecule type" value="Genomic_DNA"/>
</dbReference>
<dbReference type="OrthoDB" id="3701237at2"/>
<proteinExistence type="predicted"/>
<accession>A0A1Y5XJK9</accession>
<sequence length="106" mass="11467">MYADDDVLLDEYNADFLADVDFGQDTALTPLDPEFHHLVSNPRLSAELAQLREPGPEPTTALLDGSARARRDRRIAERALEHGGAPAGQARGSGERRDAPVTTEAA</sequence>
<keyword evidence="3" id="KW-1185">Reference proteome</keyword>
<evidence type="ECO:0000313" key="2">
    <source>
        <dbReference type="EMBL" id="SMC99117.1"/>
    </source>
</evidence>
<dbReference type="RefSeq" id="WP_084427660.1">
    <property type="nucleotide sequence ID" value="NZ_FWXV01000002.1"/>
</dbReference>
<evidence type="ECO:0000256" key="1">
    <source>
        <dbReference type="SAM" id="MobiDB-lite"/>
    </source>
</evidence>
<evidence type="ECO:0000313" key="3">
    <source>
        <dbReference type="Proteomes" id="UP000192674"/>
    </source>
</evidence>
<feature type="region of interest" description="Disordered" evidence="1">
    <location>
        <begin position="51"/>
        <end position="106"/>
    </location>
</feature>
<reference evidence="2 3" key="1">
    <citation type="submission" date="2017-04" db="EMBL/GenBank/DDBJ databases">
        <authorList>
            <person name="Afonso C.L."/>
            <person name="Miller P.J."/>
            <person name="Scott M.A."/>
            <person name="Spackman E."/>
            <person name="Goraichik I."/>
            <person name="Dimitrov K.M."/>
            <person name="Suarez D.L."/>
            <person name="Swayne D.E."/>
        </authorList>
    </citation>
    <scope>NUCLEOTIDE SEQUENCE [LARGE SCALE GENOMIC DNA]</scope>
    <source>
        <strain evidence="2 3">DSM 43828</strain>
    </source>
</reference>
<dbReference type="Proteomes" id="UP000192674">
    <property type="component" value="Unassembled WGS sequence"/>
</dbReference>
<organism evidence="2 3">
    <name type="scientific">Kibdelosporangium aridum</name>
    <dbReference type="NCBI Taxonomy" id="2030"/>
    <lineage>
        <taxon>Bacteria</taxon>
        <taxon>Bacillati</taxon>
        <taxon>Actinomycetota</taxon>
        <taxon>Actinomycetes</taxon>
        <taxon>Pseudonocardiales</taxon>
        <taxon>Pseudonocardiaceae</taxon>
        <taxon>Kibdelosporangium</taxon>
    </lineage>
</organism>
<name>A0A1Y5XJK9_KIBAR</name>